<proteinExistence type="inferred from homology"/>
<dbReference type="STRING" id="29563.SAMN02983006_02794"/>
<protein>
    <recommendedName>
        <fullName evidence="4">Fructose-1,6-bisphosphatase class 3</fullName>
        <shortName evidence="4">FBPase class 3</shortName>
        <ecNumber evidence="4">3.1.3.11</ecNumber>
    </recommendedName>
    <alternativeName>
        <fullName evidence="4">D-fructose-1,6-bisphosphate 1-phosphohydrolase class 3</fullName>
    </alternativeName>
</protein>
<keyword evidence="6" id="KW-1185">Reference proteome</keyword>
<keyword evidence="3 4" id="KW-0119">Carbohydrate metabolism</keyword>
<gene>
    <name evidence="4" type="primary">fbp</name>
    <name evidence="5" type="ORF">SAMN02983006_02794</name>
</gene>
<dbReference type="AlphaFoldDB" id="A0A1I4N2M3"/>
<evidence type="ECO:0000256" key="1">
    <source>
        <dbReference type="ARBA" id="ARBA00022801"/>
    </source>
</evidence>
<reference evidence="5 6" key="1">
    <citation type="submission" date="2016-10" db="EMBL/GenBank/DDBJ databases">
        <authorList>
            <person name="de Groot N.N."/>
        </authorList>
    </citation>
    <scope>NUCLEOTIDE SEQUENCE [LARGE SCALE GENOMIC DNA]</scope>
    <source>
        <strain evidence="5 6">ATCC 51327</strain>
    </source>
</reference>
<sequence length="654" mass="75666">MTEMSEEKYLQLLAEQFPNIPAVSTEIINLKAILNLPKSTEHFLTDLHGEAEAFKYMLKTASGVIEYKIDQIFEEKLKDKEKRELATLIFYPEEKMKTLQKRGGIPPEWYKEALDYIVKISREVSAIYTRSKVRKALPHKFSYIIEELLHLNENELSKKDYKDQILTTIIEVGQAENFIIALSNLIQRFAVDKLHIIGDIFDRGPAPEKIMSFLKNHHNVDIQWGNHDILWMGAARGQRALIATALRIALRYGNLEFIEEGYGINLRPLARFALKIYPEVNQTVFAPRLLDKELAQPEISLISQMHKAITIIQFKLEGQLLKQHPEFRLSEALYFEKIDFEQGILNLDGKKYKLTDSDFPTINTDHPYQLSSEEEEVIEHLRYSFRNNDRLQEDIRFLFNHGSLYKKYNGNLLFHGCIPLNKAGNYAEVKIAGQNYAGRSLLDFFDDVVRQSYSLNKQEETYRDWLWYLWRGKMSPLFGKEKMTTFLRYFTTVEDKALYLEKKNPYYKKRENADLCKQILADFELDPETGHIINGHTPVAEKRGESPIKGEGRLLVIDGGISAAYRTKTGIAGYTLTYSSKNLRLISHDPFLSRENALNKDSRDTISATEVVKFKQPLKISATDIGKKLADDINYLLKLHEAYQNGSLKENYST</sequence>
<dbReference type="GO" id="GO:0006094">
    <property type="term" value="P:gluconeogenesis"/>
    <property type="evidence" value="ECO:0007669"/>
    <property type="project" value="UniProtKB-UniRule"/>
</dbReference>
<dbReference type="Proteomes" id="UP000199006">
    <property type="component" value="Unassembled WGS sequence"/>
</dbReference>
<comment type="similarity">
    <text evidence="4">Belongs to the FBPase class 3 family.</text>
</comment>
<organism evidence="5 6">
    <name type="scientific">Halanaerobium salsuginis</name>
    <dbReference type="NCBI Taxonomy" id="29563"/>
    <lineage>
        <taxon>Bacteria</taxon>
        <taxon>Bacillati</taxon>
        <taxon>Bacillota</taxon>
        <taxon>Clostridia</taxon>
        <taxon>Halanaerobiales</taxon>
        <taxon>Halanaerobiaceae</taxon>
        <taxon>Halanaerobium</taxon>
    </lineage>
</organism>
<dbReference type="InterPro" id="IPR009164">
    <property type="entry name" value="FBPtase_class3"/>
</dbReference>
<comment type="pathway">
    <text evidence="4">Carbohydrate biosynthesis; gluconeogenesis.</text>
</comment>
<dbReference type="Pfam" id="PF06874">
    <property type="entry name" value="FBPase_2"/>
    <property type="match status" value="1"/>
</dbReference>
<dbReference type="EMBL" id="FOTI01000066">
    <property type="protein sequence ID" value="SFM09728.1"/>
    <property type="molecule type" value="Genomic_DNA"/>
</dbReference>
<dbReference type="UniPathway" id="UPA00138"/>
<dbReference type="PIRSF" id="PIRSF000906">
    <property type="entry name" value="FBPtase_Bacill"/>
    <property type="match status" value="1"/>
</dbReference>
<comment type="cofactor">
    <cofactor evidence="4">
        <name>Mn(2+)</name>
        <dbReference type="ChEBI" id="CHEBI:29035"/>
    </cofactor>
</comment>
<dbReference type="GO" id="GO:0042132">
    <property type="term" value="F:fructose 1,6-bisphosphate 1-phosphatase activity"/>
    <property type="evidence" value="ECO:0007669"/>
    <property type="project" value="UniProtKB-UniRule"/>
</dbReference>
<comment type="catalytic activity">
    <reaction evidence="4">
        <text>beta-D-fructose 1,6-bisphosphate + H2O = beta-D-fructose 6-phosphate + phosphate</text>
        <dbReference type="Rhea" id="RHEA:11064"/>
        <dbReference type="ChEBI" id="CHEBI:15377"/>
        <dbReference type="ChEBI" id="CHEBI:32966"/>
        <dbReference type="ChEBI" id="CHEBI:43474"/>
        <dbReference type="ChEBI" id="CHEBI:57634"/>
        <dbReference type="EC" id="3.1.3.11"/>
    </reaction>
</comment>
<evidence type="ECO:0000256" key="3">
    <source>
        <dbReference type="ARBA" id="ARBA00023277"/>
    </source>
</evidence>
<dbReference type="EC" id="3.1.3.11" evidence="4"/>
<evidence type="ECO:0000256" key="4">
    <source>
        <dbReference type="HAMAP-Rule" id="MF_01854"/>
    </source>
</evidence>
<accession>A0A1I4N2M3</accession>
<dbReference type="HAMAP" id="MF_01854">
    <property type="entry name" value="FBPase_class3"/>
    <property type="match status" value="1"/>
</dbReference>
<dbReference type="Gene3D" id="3.60.21.10">
    <property type="match status" value="1"/>
</dbReference>
<keyword evidence="2 4" id="KW-0464">Manganese</keyword>
<keyword evidence="1 4" id="KW-0378">Hydrolase</keyword>
<evidence type="ECO:0000313" key="6">
    <source>
        <dbReference type="Proteomes" id="UP000199006"/>
    </source>
</evidence>
<evidence type="ECO:0000256" key="2">
    <source>
        <dbReference type="ARBA" id="ARBA00023211"/>
    </source>
</evidence>
<name>A0A1I4N2M3_9FIRM</name>
<evidence type="ECO:0000313" key="5">
    <source>
        <dbReference type="EMBL" id="SFM09728.1"/>
    </source>
</evidence>
<dbReference type="SUPFAM" id="SSF56300">
    <property type="entry name" value="Metallo-dependent phosphatases"/>
    <property type="match status" value="1"/>
</dbReference>
<dbReference type="InterPro" id="IPR029052">
    <property type="entry name" value="Metallo-depent_PP-like"/>
</dbReference>